<feature type="compositionally biased region" description="Acidic residues" evidence="17">
    <location>
        <begin position="253"/>
        <end position="262"/>
    </location>
</feature>
<feature type="transmembrane region" description="Helical" evidence="18">
    <location>
        <begin position="444"/>
        <end position="467"/>
    </location>
</feature>
<dbReference type="Gene3D" id="1.20.1420.30">
    <property type="entry name" value="NCX, central ion-binding region"/>
    <property type="match status" value="2"/>
</dbReference>
<feature type="transmembrane region" description="Helical" evidence="18">
    <location>
        <begin position="340"/>
        <end position="366"/>
    </location>
</feature>
<dbReference type="GO" id="GO:0015293">
    <property type="term" value="F:symporter activity"/>
    <property type="evidence" value="ECO:0007669"/>
    <property type="project" value="UniProtKB-KW"/>
</dbReference>
<dbReference type="InterPro" id="IPR004481">
    <property type="entry name" value="K/Na/Ca-exchanger"/>
</dbReference>
<keyword evidence="9" id="KW-0106">Calcium</keyword>
<keyword evidence="14" id="KW-0406">Ion transport</keyword>
<gene>
    <name evidence="20" type="ORF">DSPE1174_LOCUS28796</name>
</gene>
<evidence type="ECO:0000256" key="3">
    <source>
        <dbReference type="ARBA" id="ARBA00022448"/>
    </source>
</evidence>
<feature type="transmembrane region" description="Helical" evidence="18">
    <location>
        <begin position="308"/>
        <end position="334"/>
    </location>
</feature>
<evidence type="ECO:0000256" key="2">
    <source>
        <dbReference type="ARBA" id="ARBA00005364"/>
    </source>
</evidence>
<dbReference type="PANTHER" id="PTHR10846">
    <property type="entry name" value="SODIUM/POTASSIUM/CALCIUM EXCHANGER"/>
    <property type="match status" value="1"/>
</dbReference>
<evidence type="ECO:0000256" key="13">
    <source>
        <dbReference type="ARBA" id="ARBA00023053"/>
    </source>
</evidence>
<proteinExistence type="inferred from homology"/>
<sequence length="473" mass="52149">MIAHRLLGFAYSVVEDMDAMWGRRLESMDDDESCEPFDDVDPWMSCLYLIITVYLFSALGIVCDEWFVPSLEKISEVLQLSSDVAGATFMAAGSSAPELFVSVADTFGPSHGSGYGIGTIVGSAMFNILVIVAMSAACCSDEIVIDWKPVVRDCFFYSVAILVMIVIISDSVVTWYEGLIMVIMYGCYILFMVFNKKLFDQMENCKTKLAGRTQDQDELDEATSPTVEMNPVIKSEMGSDQEENGHSSTQDKETEEEEDEADPNNYWHRFEFPEEGVLDQTYYILTLPAVVAFTLTIPDCSKTVCEKYYVPTFILSIIWIMILCMFMVQCAAAVGCLLDISPVIMGIVVLSVGTSIPDALGSVAVAKKGEADMAISNAVGSNVFDILLGLGVPWTLYTIFSGKSVTMSHQCSVAVPIAILFGTLIFFFGVLVANKWKMNNRLGVIFLAFYFVYLTFQLLVGFNVIVIGGEDCD</sequence>
<dbReference type="NCBIfam" id="TIGR00367">
    <property type="entry name" value="calcium/sodium antiporter"/>
    <property type="match status" value="1"/>
</dbReference>
<keyword evidence="4" id="KW-0050">Antiport</keyword>
<dbReference type="InterPro" id="IPR044880">
    <property type="entry name" value="NCX_ion-bd_dom_sf"/>
</dbReference>
<protein>
    <recommendedName>
        <fullName evidence="19">Sodium/calcium exchanger membrane region domain-containing protein</fullName>
    </recommendedName>
</protein>
<evidence type="ECO:0000256" key="10">
    <source>
        <dbReference type="ARBA" id="ARBA00022847"/>
    </source>
</evidence>
<feature type="transmembrane region" description="Helical" evidence="18">
    <location>
        <begin position="412"/>
        <end position="432"/>
    </location>
</feature>
<comment type="subcellular location">
    <subcellularLocation>
        <location evidence="1">Membrane</location>
        <topology evidence="1">Multi-pass membrane protein</topology>
    </subcellularLocation>
</comment>
<evidence type="ECO:0000256" key="15">
    <source>
        <dbReference type="ARBA" id="ARBA00023136"/>
    </source>
</evidence>
<evidence type="ECO:0000256" key="9">
    <source>
        <dbReference type="ARBA" id="ARBA00022837"/>
    </source>
</evidence>
<keyword evidence="6" id="KW-0109">Calcium transport</keyword>
<dbReference type="GO" id="GO:0005262">
    <property type="term" value="F:calcium channel activity"/>
    <property type="evidence" value="ECO:0007669"/>
    <property type="project" value="TreeGrafter"/>
</dbReference>
<keyword evidence="16" id="KW-0739">Sodium transport</keyword>
<evidence type="ECO:0000256" key="18">
    <source>
        <dbReference type="SAM" id="Phobius"/>
    </source>
</evidence>
<evidence type="ECO:0000259" key="19">
    <source>
        <dbReference type="Pfam" id="PF01699"/>
    </source>
</evidence>
<keyword evidence="7 18" id="KW-0812">Transmembrane</keyword>
<evidence type="ECO:0000256" key="8">
    <source>
        <dbReference type="ARBA" id="ARBA00022729"/>
    </source>
</evidence>
<keyword evidence="12 18" id="KW-1133">Transmembrane helix</keyword>
<keyword evidence="10" id="KW-0769">Symport</keyword>
<keyword evidence="13" id="KW-0915">Sodium</keyword>
<feature type="compositionally biased region" description="Basic and acidic residues" evidence="17">
    <location>
        <begin position="243"/>
        <end position="252"/>
    </location>
</feature>
<dbReference type="FunFam" id="1.20.1420.30:FF:000009">
    <property type="entry name" value="sodium/potassium/calcium exchanger 5 isoform X2"/>
    <property type="match status" value="1"/>
</dbReference>
<dbReference type="GO" id="GO:0008273">
    <property type="term" value="F:calcium, potassium:sodium antiporter activity"/>
    <property type="evidence" value="ECO:0007669"/>
    <property type="project" value="TreeGrafter"/>
</dbReference>
<dbReference type="EMBL" id="HBGS01055514">
    <property type="protein sequence ID" value="CAD9476654.1"/>
    <property type="molecule type" value="Transcribed_RNA"/>
</dbReference>
<feature type="domain" description="Sodium/calcium exchanger membrane region" evidence="19">
    <location>
        <begin position="311"/>
        <end position="458"/>
    </location>
</feature>
<feature type="transmembrane region" description="Helical" evidence="18">
    <location>
        <begin position="42"/>
        <end position="63"/>
    </location>
</feature>
<evidence type="ECO:0000256" key="4">
    <source>
        <dbReference type="ARBA" id="ARBA00022449"/>
    </source>
</evidence>
<feature type="transmembrane region" description="Helical" evidence="18">
    <location>
        <begin position="378"/>
        <end position="400"/>
    </location>
</feature>
<name>A0A7S2H048_9STRA</name>
<dbReference type="PANTHER" id="PTHR10846:SF8">
    <property type="entry name" value="INNER MEMBRANE PROTEIN YRBG"/>
    <property type="match status" value="1"/>
</dbReference>
<keyword evidence="11" id="KW-0630">Potassium</keyword>
<keyword evidence="5" id="KW-0633">Potassium transport</keyword>
<evidence type="ECO:0000256" key="1">
    <source>
        <dbReference type="ARBA" id="ARBA00004141"/>
    </source>
</evidence>
<evidence type="ECO:0000256" key="12">
    <source>
        <dbReference type="ARBA" id="ARBA00022989"/>
    </source>
</evidence>
<evidence type="ECO:0000256" key="16">
    <source>
        <dbReference type="ARBA" id="ARBA00023201"/>
    </source>
</evidence>
<comment type="similarity">
    <text evidence="2">Belongs to the Ca(2+):cation antiporter (CaCA) (TC 2.A.19) family. SLC24A subfamily.</text>
</comment>
<evidence type="ECO:0000313" key="20">
    <source>
        <dbReference type="EMBL" id="CAD9476654.1"/>
    </source>
</evidence>
<organism evidence="20">
    <name type="scientific">Octactis speculum</name>
    <dbReference type="NCBI Taxonomy" id="3111310"/>
    <lineage>
        <taxon>Eukaryota</taxon>
        <taxon>Sar</taxon>
        <taxon>Stramenopiles</taxon>
        <taxon>Ochrophyta</taxon>
        <taxon>Dictyochophyceae</taxon>
        <taxon>Dictyochales</taxon>
        <taxon>Dictyochaceae</taxon>
        <taxon>Octactis</taxon>
    </lineage>
</organism>
<evidence type="ECO:0000256" key="7">
    <source>
        <dbReference type="ARBA" id="ARBA00022692"/>
    </source>
</evidence>
<dbReference type="GO" id="GO:0006874">
    <property type="term" value="P:intracellular calcium ion homeostasis"/>
    <property type="evidence" value="ECO:0007669"/>
    <property type="project" value="TreeGrafter"/>
</dbReference>
<feature type="region of interest" description="Disordered" evidence="17">
    <location>
        <begin position="230"/>
        <end position="265"/>
    </location>
</feature>
<evidence type="ECO:0000256" key="5">
    <source>
        <dbReference type="ARBA" id="ARBA00022538"/>
    </source>
</evidence>
<evidence type="ECO:0000256" key="17">
    <source>
        <dbReference type="SAM" id="MobiDB-lite"/>
    </source>
</evidence>
<evidence type="ECO:0000256" key="11">
    <source>
        <dbReference type="ARBA" id="ARBA00022958"/>
    </source>
</evidence>
<keyword evidence="15 18" id="KW-0472">Membrane</keyword>
<keyword evidence="8" id="KW-0732">Signal</keyword>
<evidence type="ECO:0000256" key="6">
    <source>
        <dbReference type="ARBA" id="ARBA00022568"/>
    </source>
</evidence>
<feature type="transmembrane region" description="Helical" evidence="18">
    <location>
        <begin position="115"/>
        <end position="138"/>
    </location>
</feature>
<feature type="transmembrane region" description="Helical" evidence="18">
    <location>
        <begin position="150"/>
        <end position="169"/>
    </location>
</feature>
<dbReference type="GO" id="GO:0005886">
    <property type="term" value="C:plasma membrane"/>
    <property type="evidence" value="ECO:0007669"/>
    <property type="project" value="TreeGrafter"/>
</dbReference>
<dbReference type="AlphaFoldDB" id="A0A7S2H048"/>
<reference evidence="20" key="1">
    <citation type="submission" date="2021-01" db="EMBL/GenBank/DDBJ databases">
        <authorList>
            <person name="Corre E."/>
            <person name="Pelletier E."/>
            <person name="Niang G."/>
            <person name="Scheremetjew M."/>
            <person name="Finn R."/>
            <person name="Kale V."/>
            <person name="Holt S."/>
            <person name="Cochrane G."/>
            <person name="Meng A."/>
            <person name="Brown T."/>
            <person name="Cohen L."/>
        </authorList>
    </citation>
    <scope>NUCLEOTIDE SEQUENCE</scope>
    <source>
        <strain evidence="20">CCMP1381</strain>
    </source>
</reference>
<feature type="domain" description="Sodium/calcium exchanger membrane region" evidence="19">
    <location>
        <begin position="49"/>
        <end position="193"/>
    </location>
</feature>
<keyword evidence="3" id="KW-0813">Transport</keyword>
<dbReference type="Pfam" id="PF01699">
    <property type="entry name" value="Na_Ca_ex"/>
    <property type="match status" value="2"/>
</dbReference>
<feature type="transmembrane region" description="Helical" evidence="18">
    <location>
        <begin position="175"/>
        <end position="194"/>
    </location>
</feature>
<dbReference type="InterPro" id="IPR004837">
    <property type="entry name" value="NaCa_Exmemb"/>
</dbReference>
<evidence type="ECO:0000256" key="14">
    <source>
        <dbReference type="ARBA" id="ARBA00023065"/>
    </source>
</evidence>
<accession>A0A7S2H048</accession>